<dbReference type="EMBL" id="BPLR01001890">
    <property type="protein sequence ID" value="GIX67617.1"/>
    <property type="molecule type" value="Genomic_DNA"/>
</dbReference>
<protein>
    <submittedName>
        <fullName evidence="2">Uncharacterized protein</fullName>
    </submittedName>
</protein>
<comment type="caution">
    <text evidence="2">The sequence shown here is derived from an EMBL/GenBank/DDBJ whole genome shotgun (WGS) entry which is preliminary data.</text>
</comment>
<proteinExistence type="predicted"/>
<accession>A0AAV4M762</accession>
<evidence type="ECO:0000313" key="3">
    <source>
        <dbReference type="Proteomes" id="UP001054945"/>
    </source>
</evidence>
<evidence type="ECO:0000313" key="2">
    <source>
        <dbReference type="EMBL" id="GIX67617.1"/>
    </source>
</evidence>
<feature type="compositionally biased region" description="Polar residues" evidence="1">
    <location>
        <begin position="80"/>
        <end position="101"/>
    </location>
</feature>
<sequence>MSSTTTCFVGYKNFKVLGCEKSNNQNNNPESKFRYKTVRPALRHTASSDRRHVSNPGMISLNLSSYYWYESLSYISSQIGQTGTGSQEQTNSSKKTQNKLGTGSERAKLRTTLEFEQDIYFQFVGIHNFKNSSTNPSANVSNHIRHVQVLIIRKKHNIGKRENVLGNNMLRGLQELESSWMRKIEQPK</sequence>
<gene>
    <name evidence="2" type="ORF">CEXT_364381</name>
</gene>
<dbReference type="Proteomes" id="UP001054945">
    <property type="component" value="Unassembled WGS sequence"/>
</dbReference>
<dbReference type="AlphaFoldDB" id="A0AAV4M762"/>
<keyword evidence="3" id="KW-1185">Reference proteome</keyword>
<name>A0AAV4M762_CAEEX</name>
<organism evidence="2 3">
    <name type="scientific">Caerostris extrusa</name>
    <name type="common">Bark spider</name>
    <name type="synonym">Caerostris bankana</name>
    <dbReference type="NCBI Taxonomy" id="172846"/>
    <lineage>
        <taxon>Eukaryota</taxon>
        <taxon>Metazoa</taxon>
        <taxon>Ecdysozoa</taxon>
        <taxon>Arthropoda</taxon>
        <taxon>Chelicerata</taxon>
        <taxon>Arachnida</taxon>
        <taxon>Araneae</taxon>
        <taxon>Araneomorphae</taxon>
        <taxon>Entelegynae</taxon>
        <taxon>Araneoidea</taxon>
        <taxon>Araneidae</taxon>
        <taxon>Caerostris</taxon>
    </lineage>
</organism>
<feature type="region of interest" description="Disordered" evidence="1">
    <location>
        <begin position="80"/>
        <end position="105"/>
    </location>
</feature>
<reference evidence="2 3" key="1">
    <citation type="submission" date="2021-06" db="EMBL/GenBank/DDBJ databases">
        <title>Caerostris extrusa draft genome.</title>
        <authorList>
            <person name="Kono N."/>
            <person name="Arakawa K."/>
        </authorList>
    </citation>
    <scope>NUCLEOTIDE SEQUENCE [LARGE SCALE GENOMIC DNA]</scope>
</reference>
<evidence type="ECO:0000256" key="1">
    <source>
        <dbReference type="SAM" id="MobiDB-lite"/>
    </source>
</evidence>